<protein>
    <submittedName>
        <fullName evidence="2">Uncharacterized protein</fullName>
    </submittedName>
</protein>
<dbReference type="RefSeq" id="WP_162835903.1">
    <property type="nucleotide sequence ID" value="NZ_CP050855.1"/>
</dbReference>
<keyword evidence="1" id="KW-0472">Membrane</keyword>
<dbReference type="STRING" id="138074.SYMBAF_160337"/>
<reference evidence="2 3" key="1">
    <citation type="journal article" date="2014" name="Genome Announc.">
        <title>Whole-Genome Sequence of Serratia symbiotica Strain CWBI-2.3T, a Free-Living Symbiont of the Black Bean Aphid Aphis fabae.</title>
        <authorList>
            <person name="Foray V."/>
            <person name="Grigorescu A.S."/>
            <person name="Sabri A."/>
            <person name="Haubruge E."/>
            <person name="Lognay G."/>
            <person name="Francis F."/>
            <person name="Fauconnier M.L."/>
            <person name="Hance T."/>
            <person name="Thonart P."/>
        </authorList>
    </citation>
    <scope>NUCLEOTIDE SEQUENCE [LARGE SCALE GENOMIC DNA]</scope>
    <source>
        <strain evidence="2">CWBI-2.3</strain>
    </source>
</reference>
<evidence type="ECO:0000313" key="3">
    <source>
        <dbReference type="Proteomes" id="UP000042738"/>
    </source>
</evidence>
<accession>A0A068YZ26</accession>
<dbReference type="Proteomes" id="UP000042738">
    <property type="component" value="Chromosome"/>
</dbReference>
<name>A0A068YZ26_9GAMM</name>
<dbReference type="AlphaFoldDB" id="A0A068YZ26"/>
<dbReference type="EMBL" id="CP050855">
    <property type="protein sequence ID" value="QLH61694.1"/>
    <property type="molecule type" value="Genomic_DNA"/>
</dbReference>
<dbReference type="GeneID" id="93734980"/>
<evidence type="ECO:0000313" key="2">
    <source>
        <dbReference type="EMBL" id="QLH61694.1"/>
    </source>
</evidence>
<keyword evidence="1" id="KW-1133">Transmembrane helix</keyword>
<feature type="transmembrane region" description="Helical" evidence="1">
    <location>
        <begin position="6"/>
        <end position="24"/>
    </location>
</feature>
<keyword evidence="1" id="KW-0812">Transmembrane</keyword>
<evidence type="ECO:0000256" key="1">
    <source>
        <dbReference type="SAM" id="Phobius"/>
    </source>
</evidence>
<gene>
    <name evidence="2" type="ORF">SYMBAF_00355</name>
</gene>
<sequence length="57" mass="6922">MKIEMIVGIFIFAVLIVNLIQFLIRQRCEKVRQQKLKAFSKFKARREEVERKARRQS</sequence>
<organism evidence="2 3">
    <name type="scientific">Serratia symbiotica</name>
    <dbReference type="NCBI Taxonomy" id="138074"/>
    <lineage>
        <taxon>Bacteria</taxon>
        <taxon>Pseudomonadati</taxon>
        <taxon>Pseudomonadota</taxon>
        <taxon>Gammaproteobacteria</taxon>
        <taxon>Enterobacterales</taxon>
        <taxon>Yersiniaceae</taxon>
        <taxon>Serratia</taxon>
    </lineage>
</organism>
<proteinExistence type="predicted"/>